<accession>A0A1V9FYS3</accession>
<dbReference type="STRING" id="1703345.A3860_24495"/>
<name>A0A1V9FYS3_9BACT</name>
<proteinExistence type="predicted"/>
<gene>
    <name evidence="1" type="ORF">A3860_24495</name>
</gene>
<dbReference type="Proteomes" id="UP000192796">
    <property type="component" value="Unassembled WGS sequence"/>
</dbReference>
<reference evidence="1 2" key="1">
    <citation type="submission" date="2016-03" db="EMBL/GenBank/DDBJ databases">
        <title>Niastella vici sp. nov., isolated from farmland soil.</title>
        <authorList>
            <person name="Chen L."/>
            <person name="Wang D."/>
            <person name="Yang S."/>
            <person name="Wang G."/>
        </authorList>
    </citation>
    <scope>NUCLEOTIDE SEQUENCE [LARGE SCALE GENOMIC DNA]</scope>
    <source>
        <strain evidence="1 2">DJ57</strain>
    </source>
</reference>
<comment type="caution">
    <text evidence="1">The sequence shown here is derived from an EMBL/GenBank/DDBJ whole genome shotgun (WGS) entry which is preliminary data.</text>
</comment>
<evidence type="ECO:0000313" key="1">
    <source>
        <dbReference type="EMBL" id="OQP63503.1"/>
    </source>
</evidence>
<evidence type="ECO:0000313" key="2">
    <source>
        <dbReference type="Proteomes" id="UP000192796"/>
    </source>
</evidence>
<dbReference type="AlphaFoldDB" id="A0A1V9FYS3"/>
<organism evidence="1 2">
    <name type="scientific">Niastella vici</name>
    <dbReference type="NCBI Taxonomy" id="1703345"/>
    <lineage>
        <taxon>Bacteria</taxon>
        <taxon>Pseudomonadati</taxon>
        <taxon>Bacteroidota</taxon>
        <taxon>Chitinophagia</taxon>
        <taxon>Chitinophagales</taxon>
        <taxon>Chitinophagaceae</taxon>
        <taxon>Niastella</taxon>
    </lineage>
</organism>
<protein>
    <recommendedName>
        <fullName evidence="3">Type IX secretion system membrane protein PorP/SprF</fullName>
    </recommendedName>
</protein>
<evidence type="ECO:0008006" key="3">
    <source>
        <dbReference type="Google" id="ProtNLM"/>
    </source>
</evidence>
<keyword evidence="2" id="KW-1185">Reference proteome</keyword>
<sequence length="243" mass="26356">MGAYSHQFTQSFSFLANQASLGNLSRTSAGVYAEQKYGLKALSMYMATVAMPVNRDGIGISMQYSGFSDFNESQVGLAYGKNLGRLSVGIQCNYNMVHVAGYGNDAAVGVEVGSLWQINSTLVTGIHLINPVGGHFRNHSSEKLAAVYQFGAGYDVSKQLFLSAELTKEEGQPVNVQAGLQYVAVPDRLFVRAGITTATSSPYIGMGWQWKNCRADVSMRYHPQLGISPGLLLLFYGKQKTEP</sequence>
<dbReference type="EMBL" id="LVYD01000045">
    <property type="protein sequence ID" value="OQP63503.1"/>
    <property type="molecule type" value="Genomic_DNA"/>
</dbReference>